<keyword evidence="4 5" id="KW-0472">Membrane</keyword>
<evidence type="ECO:0000313" key="8">
    <source>
        <dbReference type="Proteomes" id="UP000678393"/>
    </source>
</evidence>
<accession>A0A8S3YZT2</accession>
<keyword evidence="3 5" id="KW-1133">Transmembrane helix</keyword>
<comment type="caution">
    <text evidence="7">The sequence shown here is derived from an EMBL/GenBank/DDBJ whole genome shotgun (WGS) entry which is preliminary data.</text>
</comment>
<dbReference type="AlphaFoldDB" id="A0A8S3YZT2"/>
<evidence type="ECO:0000256" key="5">
    <source>
        <dbReference type="SAM" id="Phobius"/>
    </source>
</evidence>
<feature type="non-terminal residue" evidence="7">
    <location>
        <position position="1"/>
    </location>
</feature>
<feature type="domain" description="G-protein coupled receptors family 1 profile" evidence="6">
    <location>
        <begin position="1"/>
        <end position="71"/>
    </location>
</feature>
<dbReference type="InterPro" id="IPR017452">
    <property type="entry name" value="GPCR_Rhodpsn_7TM"/>
</dbReference>
<organism evidence="7 8">
    <name type="scientific">Candidula unifasciata</name>
    <dbReference type="NCBI Taxonomy" id="100452"/>
    <lineage>
        <taxon>Eukaryota</taxon>
        <taxon>Metazoa</taxon>
        <taxon>Spiralia</taxon>
        <taxon>Lophotrochozoa</taxon>
        <taxon>Mollusca</taxon>
        <taxon>Gastropoda</taxon>
        <taxon>Heterobranchia</taxon>
        <taxon>Euthyneura</taxon>
        <taxon>Panpulmonata</taxon>
        <taxon>Eupulmonata</taxon>
        <taxon>Stylommatophora</taxon>
        <taxon>Helicina</taxon>
        <taxon>Helicoidea</taxon>
        <taxon>Geomitridae</taxon>
        <taxon>Candidula</taxon>
    </lineage>
</organism>
<dbReference type="Proteomes" id="UP000678393">
    <property type="component" value="Unassembled WGS sequence"/>
</dbReference>
<keyword evidence="8" id="KW-1185">Reference proteome</keyword>
<evidence type="ECO:0000313" key="7">
    <source>
        <dbReference type="EMBL" id="CAG5122727.1"/>
    </source>
</evidence>
<name>A0A8S3YZT2_9EUPU</name>
<protein>
    <recommendedName>
        <fullName evidence="6">G-protein coupled receptors family 1 profile domain-containing protein</fullName>
    </recommendedName>
</protein>
<feature type="transmembrane region" description="Helical" evidence="5">
    <location>
        <begin position="36"/>
        <end position="60"/>
    </location>
</feature>
<keyword evidence="2 5" id="KW-0812">Transmembrane</keyword>
<proteinExistence type="predicted"/>
<dbReference type="PROSITE" id="PS50262">
    <property type="entry name" value="G_PROTEIN_RECEP_F1_2"/>
    <property type="match status" value="1"/>
</dbReference>
<sequence length="71" mass="7591">LSASDLGSLVTMLFASIFLTPAFLEADLPFESAGIYYLIFGIPHLALTRVSSCLTSLIAVDRCLSVISPLK</sequence>
<feature type="transmembrane region" description="Helical" evidence="5">
    <location>
        <begin position="6"/>
        <end position="24"/>
    </location>
</feature>
<comment type="subcellular location">
    <subcellularLocation>
        <location evidence="1">Membrane</location>
    </subcellularLocation>
</comment>
<evidence type="ECO:0000256" key="3">
    <source>
        <dbReference type="ARBA" id="ARBA00022989"/>
    </source>
</evidence>
<evidence type="ECO:0000256" key="4">
    <source>
        <dbReference type="ARBA" id="ARBA00023136"/>
    </source>
</evidence>
<evidence type="ECO:0000256" key="2">
    <source>
        <dbReference type="ARBA" id="ARBA00022692"/>
    </source>
</evidence>
<dbReference type="OrthoDB" id="6200201at2759"/>
<feature type="non-terminal residue" evidence="7">
    <location>
        <position position="71"/>
    </location>
</feature>
<gene>
    <name evidence="7" type="ORF">CUNI_LOCUS8285</name>
</gene>
<dbReference type="EMBL" id="CAJHNH020001348">
    <property type="protein sequence ID" value="CAG5122727.1"/>
    <property type="molecule type" value="Genomic_DNA"/>
</dbReference>
<evidence type="ECO:0000259" key="6">
    <source>
        <dbReference type="PROSITE" id="PS50262"/>
    </source>
</evidence>
<reference evidence="7" key="1">
    <citation type="submission" date="2021-04" db="EMBL/GenBank/DDBJ databases">
        <authorList>
            <consortium name="Molecular Ecology Group"/>
        </authorList>
    </citation>
    <scope>NUCLEOTIDE SEQUENCE</scope>
</reference>
<evidence type="ECO:0000256" key="1">
    <source>
        <dbReference type="ARBA" id="ARBA00004370"/>
    </source>
</evidence>
<dbReference type="GO" id="GO:0016020">
    <property type="term" value="C:membrane"/>
    <property type="evidence" value="ECO:0007669"/>
    <property type="project" value="UniProtKB-SubCell"/>
</dbReference>